<gene>
    <name evidence="1" type="ORF">F5876DRAFT_68550</name>
</gene>
<protein>
    <submittedName>
        <fullName evidence="1">Uncharacterized protein</fullName>
    </submittedName>
</protein>
<organism evidence="1 2">
    <name type="scientific">Lentinula aff. lateritia</name>
    <dbReference type="NCBI Taxonomy" id="2804960"/>
    <lineage>
        <taxon>Eukaryota</taxon>
        <taxon>Fungi</taxon>
        <taxon>Dikarya</taxon>
        <taxon>Basidiomycota</taxon>
        <taxon>Agaricomycotina</taxon>
        <taxon>Agaricomycetes</taxon>
        <taxon>Agaricomycetidae</taxon>
        <taxon>Agaricales</taxon>
        <taxon>Marasmiineae</taxon>
        <taxon>Omphalotaceae</taxon>
        <taxon>Lentinula</taxon>
    </lineage>
</organism>
<sequence length="461" mass="51982">MNQLYPLWPQVQDPPAPPTGAQNAALYLPHRFMNILGMNPPALHFTHFPFSVALNLAPNVPPQALQVPQAGAFPMNLPYNGLLITQRFPLPVTLSNNAVNVNHTQVDRLGNACSIPLCQSRFLHTSSNSHSKTPTAVQNMDPVLNMHQPTPQFPRLRKLYRSNSLWESLKSYGYMDGPPEQQINAIHGLWAWHQERCTRPTFIEVESEPAVQDEVKKQLLNPLDLLLHTRYPKHLRSFLRTQTPHFWQMISHANPQNGVIDQLQCDVQKDGTWFNYPRWGRLTIGSNLGQGEHGKHTAGFSDHALYVGGYRQCVAALCEVKTFWAYKSEQMHALSGPSNGTQDVNHKDKVFAQIPGETNVLGWNLRGTATRALKQIWGQMVYNDTHYATWTNGEHILIFLRTGVDELTVTTHNYNGPGGQRSHRWDDPDVLAALFGMCCAAIDSKFLGDQNLMRHLVGPVY</sequence>
<accession>A0ACC1TQ74</accession>
<evidence type="ECO:0000313" key="2">
    <source>
        <dbReference type="Proteomes" id="UP001163835"/>
    </source>
</evidence>
<name>A0ACC1TQ74_9AGAR</name>
<dbReference type="EMBL" id="MU795363">
    <property type="protein sequence ID" value="KAJ3806915.1"/>
    <property type="molecule type" value="Genomic_DNA"/>
</dbReference>
<proteinExistence type="predicted"/>
<keyword evidence="2" id="KW-1185">Reference proteome</keyword>
<dbReference type="Proteomes" id="UP001163835">
    <property type="component" value="Unassembled WGS sequence"/>
</dbReference>
<reference evidence="1" key="1">
    <citation type="submission" date="2022-09" db="EMBL/GenBank/DDBJ databases">
        <title>A Global Phylogenomic Analysis of the Shiitake Genus Lentinula.</title>
        <authorList>
            <consortium name="DOE Joint Genome Institute"/>
            <person name="Sierra-Patev S."/>
            <person name="Min B."/>
            <person name="Naranjo-Ortiz M."/>
            <person name="Looney B."/>
            <person name="Konkel Z."/>
            <person name="Slot J.C."/>
            <person name="Sakamoto Y."/>
            <person name="Steenwyk J.L."/>
            <person name="Rokas A."/>
            <person name="Carro J."/>
            <person name="Camarero S."/>
            <person name="Ferreira P."/>
            <person name="Molpeceres G."/>
            <person name="Ruiz-Duenas F.J."/>
            <person name="Serrano A."/>
            <person name="Henrissat B."/>
            <person name="Drula E."/>
            <person name="Hughes K.W."/>
            <person name="Mata J.L."/>
            <person name="Ishikawa N.K."/>
            <person name="Vargas-Isla R."/>
            <person name="Ushijima S."/>
            <person name="Smith C.A."/>
            <person name="Ahrendt S."/>
            <person name="Andreopoulos W."/>
            <person name="He G."/>
            <person name="Labutti K."/>
            <person name="Lipzen A."/>
            <person name="Ng V."/>
            <person name="Riley R."/>
            <person name="Sandor L."/>
            <person name="Barry K."/>
            <person name="Martinez A.T."/>
            <person name="Xiao Y."/>
            <person name="Gibbons J.G."/>
            <person name="Terashima K."/>
            <person name="Grigoriev I.V."/>
            <person name="Hibbett D.S."/>
        </authorList>
    </citation>
    <scope>NUCLEOTIDE SEQUENCE</scope>
    <source>
        <strain evidence="1">TMI1499</strain>
    </source>
</reference>
<evidence type="ECO:0000313" key="1">
    <source>
        <dbReference type="EMBL" id="KAJ3806915.1"/>
    </source>
</evidence>
<comment type="caution">
    <text evidence="1">The sequence shown here is derived from an EMBL/GenBank/DDBJ whole genome shotgun (WGS) entry which is preliminary data.</text>
</comment>